<dbReference type="Proteomes" id="UP001497623">
    <property type="component" value="Unassembled WGS sequence"/>
</dbReference>
<evidence type="ECO:0000313" key="2">
    <source>
        <dbReference type="EMBL" id="CAL4085389.1"/>
    </source>
</evidence>
<accession>A0AAV2QIU2</accession>
<keyword evidence="1" id="KW-0812">Transmembrane</keyword>
<keyword evidence="1" id="KW-0472">Membrane</keyword>
<dbReference type="AlphaFoldDB" id="A0AAV2QIU2"/>
<comment type="caution">
    <text evidence="2">The sequence shown here is derived from an EMBL/GenBank/DDBJ whole genome shotgun (WGS) entry which is preliminary data.</text>
</comment>
<protein>
    <submittedName>
        <fullName evidence="2">Uncharacterized protein</fullName>
    </submittedName>
</protein>
<keyword evidence="1" id="KW-1133">Transmembrane helix</keyword>
<feature type="transmembrane region" description="Helical" evidence="1">
    <location>
        <begin position="90"/>
        <end position="108"/>
    </location>
</feature>
<feature type="non-terminal residue" evidence="2">
    <location>
        <position position="109"/>
    </location>
</feature>
<feature type="non-terminal residue" evidence="2">
    <location>
        <position position="1"/>
    </location>
</feature>
<reference evidence="2 3" key="1">
    <citation type="submission" date="2024-05" db="EMBL/GenBank/DDBJ databases">
        <authorList>
            <person name="Wallberg A."/>
        </authorList>
    </citation>
    <scope>NUCLEOTIDE SEQUENCE [LARGE SCALE GENOMIC DNA]</scope>
</reference>
<name>A0AAV2QIU2_MEGNR</name>
<evidence type="ECO:0000313" key="3">
    <source>
        <dbReference type="Proteomes" id="UP001497623"/>
    </source>
</evidence>
<organism evidence="2 3">
    <name type="scientific">Meganyctiphanes norvegica</name>
    <name type="common">Northern krill</name>
    <name type="synonym">Thysanopoda norvegica</name>
    <dbReference type="NCBI Taxonomy" id="48144"/>
    <lineage>
        <taxon>Eukaryota</taxon>
        <taxon>Metazoa</taxon>
        <taxon>Ecdysozoa</taxon>
        <taxon>Arthropoda</taxon>
        <taxon>Crustacea</taxon>
        <taxon>Multicrustacea</taxon>
        <taxon>Malacostraca</taxon>
        <taxon>Eumalacostraca</taxon>
        <taxon>Eucarida</taxon>
        <taxon>Euphausiacea</taxon>
        <taxon>Euphausiidae</taxon>
        <taxon>Meganyctiphanes</taxon>
    </lineage>
</organism>
<sequence>SYSDSDLKLEWADDLPAVIESSASLYDMGFPNISSNTVEVSYSTGIYTLLIAGITAERSSSFIVRSACVPSAILVLIAWLCFFLDIRSTVPRLTVVLGSLILIIMHASR</sequence>
<dbReference type="EMBL" id="CAXKWB010006994">
    <property type="protein sequence ID" value="CAL4085389.1"/>
    <property type="molecule type" value="Genomic_DNA"/>
</dbReference>
<evidence type="ECO:0000256" key="1">
    <source>
        <dbReference type="SAM" id="Phobius"/>
    </source>
</evidence>
<keyword evidence="3" id="KW-1185">Reference proteome</keyword>
<gene>
    <name evidence="2" type="ORF">MNOR_LOCUS12668</name>
</gene>
<proteinExistence type="predicted"/>
<feature type="transmembrane region" description="Helical" evidence="1">
    <location>
        <begin position="62"/>
        <end position="83"/>
    </location>
</feature>